<proteinExistence type="predicted"/>
<dbReference type="AlphaFoldDB" id="A0A7S2IJS3"/>
<organism evidence="2">
    <name type="scientific">Haptolina brevifila</name>
    <dbReference type="NCBI Taxonomy" id="156173"/>
    <lineage>
        <taxon>Eukaryota</taxon>
        <taxon>Haptista</taxon>
        <taxon>Haptophyta</taxon>
        <taxon>Prymnesiophyceae</taxon>
        <taxon>Prymnesiales</taxon>
        <taxon>Prymnesiaceae</taxon>
        <taxon>Haptolina</taxon>
    </lineage>
</organism>
<name>A0A7S2IJS3_9EUKA</name>
<evidence type="ECO:0000313" key="2">
    <source>
        <dbReference type="EMBL" id="CAD9520767.1"/>
    </source>
</evidence>
<reference evidence="2" key="1">
    <citation type="submission" date="2021-01" db="EMBL/GenBank/DDBJ databases">
        <authorList>
            <person name="Corre E."/>
            <person name="Pelletier E."/>
            <person name="Niang G."/>
            <person name="Scheremetjew M."/>
            <person name="Finn R."/>
            <person name="Kale V."/>
            <person name="Holt S."/>
            <person name="Cochrane G."/>
            <person name="Meng A."/>
            <person name="Brown T."/>
            <person name="Cohen L."/>
        </authorList>
    </citation>
    <scope>NUCLEOTIDE SEQUENCE</scope>
    <source>
        <strain evidence="2">UTEX LB 985</strain>
    </source>
</reference>
<feature type="signal peptide" evidence="1">
    <location>
        <begin position="1"/>
        <end position="18"/>
    </location>
</feature>
<evidence type="ECO:0000256" key="1">
    <source>
        <dbReference type="SAM" id="SignalP"/>
    </source>
</evidence>
<dbReference type="EMBL" id="HBGU01063093">
    <property type="protein sequence ID" value="CAD9520767.1"/>
    <property type="molecule type" value="Transcribed_RNA"/>
</dbReference>
<sequence>MTLCVVLPLSLIVPCVYPGLSAFLHGKLPVVSSATSGFARTEELVLLAWWVRLFYWGFTDPAAQQSKAFLTGFEAVCAQYMAEVPWLVVSFLCCYQCCGYCMPMADDFGAPV</sequence>
<evidence type="ECO:0008006" key="3">
    <source>
        <dbReference type="Google" id="ProtNLM"/>
    </source>
</evidence>
<keyword evidence="1" id="KW-0732">Signal</keyword>
<gene>
    <name evidence="2" type="ORF">CBRE1094_LOCUS34382</name>
</gene>
<feature type="chain" id="PRO_5031012258" description="Secreted protein" evidence="1">
    <location>
        <begin position="19"/>
        <end position="112"/>
    </location>
</feature>
<protein>
    <recommendedName>
        <fullName evidence="3">Secreted protein</fullName>
    </recommendedName>
</protein>
<accession>A0A7S2IJS3</accession>